<name>A0A9E6Y2Q8_9ACTN</name>
<evidence type="ECO:0000313" key="2">
    <source>
        <dbReference type="Proteomes" id="UP001162834"/>
    </source>
</evidence>
<dbReference type="EMBL" id="CP087164">
    <property type="protein sequence ID" value="UGS38823.1"/>
    <property type="molecule type" value="Genomic_DNA"/>
</dbReference>
<dbReference type="Gene3D" id="3.20.20.370">
    <property type="entry name" value="Glycoside hydrolase/deacetylase"/>
    <property type="match status" value="1"/>
</dbReference>
<dbReference type="Proteomes" id="UP001162834">
    <property type="component" value="Chromosome"/>
</dbReference>
<reference evidence="1" key="1">
    <citation type="journal article" date="2022" name="Int. J. Syst. Evol. Microbiol.">
        <title>Pseudomonas aegrilactucae sp. nov. and Pseudomonas morbosilactucae sp. nov., pathogens causing bacterial rot of lettuce in Japan.</title>
        <authorList>
            <person name="Sawada H."/>
            <person name="Fujikawa T."/>
            <person name="Satou M."/>
        </authorList>
    </citation>
    <scope>NUCLEOTIDE SEQUENCE</scope>
    <source>
        <strain evidence="1">0166_1</strain>
    </source>
</reference>
<dbReference type="KEGG" id="sbae:DSM104329_05253"/>
<evidence type="ECO:0000313" key="1">
    <source>
        <dbReference type="EMBL" id="UGS38823.1"/>
    </source>
</evidence>
<dbReference type="RefSeq" id="WP_259312838.1">
    <property type="nucleotide sequence ID" value="NZ_CP087164.1"/>
</dbReference>
<accession>A0A9E6Y2Q8</accession>
<dbReference type="GO" id="GO:0005975">
    <property type="term" value="P:carbohydrate metabolic process"/>
    <property type="evidence" value="ECO:0007669"/>
    <property type="project" value="InterPro"/>
</dbReference>
<protein>
    <submittedName>
        <fullName evidence="1">Uncharacterized protein</fullName>
    </submittedName>
</protein>
<gene>
    <name evidence="1" type="ORF">DSM104329_05253</name>
</gene>
<dbReference type="InterPro" id="IPR011330">
    <property type="entry name" value="Glyco_hydro/deAcase_b/a-brl"/>
</dbReference>
<proteinExistence type="predicted"/>
<keyword evidence="2" id="KW-1185">Reference proteome</keyword>
<dbReference type="AlphaFoldDB" id="A0A9E6Y2Q8"/>
<organism evidence="1 2">
    <name type="scientific">Capillimicrobium parvum</name>
    <dbReference type="NCBI Taxonomy" id="2884022"/>
    <lineage>
        <taxon>Bacteria</taxon>
        <taxon>Bacillati</taxon>
        <taxon>Actinomycetota</taxon>
        <taxon>Thermoleophilia</taxon>
        <taxon>Solirubrobacterales</taxon>
        <taxon>Capillimicrobiaceae</taxon>
        <taxon>Capillimicrobium</taxon>
    </lineage>
</organism>
<dbReference type="SUPFAM" id="SSF88713">
    <property type="entry name" value="Glycoside hydrolase/deacetylase"/>
    <property type="match status" value="1"/>
</dbReference>
<sequence>MDPSPASGRTRRRLSRTLSRSRFSDYRAVLERALARGYAVTSLERFVIDGPQADRVLILRHDVDQAPRSVLPMLAVERELGLPATWYFRWRTAQPAIVRAVRDAGHEVGLHYETLTRLALTRGAPDGDAEAAATLAACRDVLRAEIRAFDERFGPTRSIAAHGDTRMPQLRNGDLLADQDPRGFGIEFDANYGIRRHDLACWLTDRSAAEGQWKDGIDPLHLIAEGASPILCLTHPNNWVSGARLWVARAAHRARGSGDRPPL</sequence>